<keyword evidence="1" id="KW-0812">Transmembrane</keyword>
<evidence type="ECO:0000313" key="2">
    <source>
        <dbReference type="EMBL" id="GAA4730757.1"/>
    </source>
</evidence>
<gene>
    <name evidence="2" type="ORF">GCM10023350_12590</name>
</gene>
<keyword evidence="3" id="KW-1185">Reference proteome</keyword>
<keyword evidence="1" id="KW-0472">Membrane</keyword>
<evidence type="ECO:0000256" key="1">
    <source>
        <dbReference type="SAM" id="Phobius"/>
    </source>
</evidence>
<dbReference type="Proteomes" id="UP001499882">
    <property type="component" value="Unassembled WGS sequence"/>
</dbReference>
<feature type="transmembrane region" description="Helical" evidence="1">
    <location>
        <begin position="20"/>
        <end position="41"/>
    </location>
</feature>
<name>A0ABP8YKM3_9ACTN</name>
<dbReference type="Gene3D" id="2.60.40.10">
    <property type="entry name" value="Immunoglobulins"/>
    <property type="match status" value="1"/>
</dbReference>
<sequence>MTIATTTAPTRTSVGQLRRFVIPGAVIAALAVLASVTGIPWTGASEAATGVRLQAEPGQGATLTISKLEPGDSATKTVTIRNSGAGESRLSFEENATPAAFAGGTLNLEIQQDGRTIYTGLFGEMNDVTQDVGQLAPGSASTFTFTVSLPDGAPFANQGEPAVATYTWVNTEVTDD</sequence>
<organism evidence="2 3">
    <name type="scientific">Nocardioides endophyticus</name>
    <dbReference type="NCBI Taxonomy" id="1353775"/>
    <lineage>
        <taxon>Bacteria</taxon>
        <taxon>Bacillati</taxon>
        <taxon>Actinomycetota</taxon>
        <taxon>Actinomycetes</taxon>
        <taxon>Propionibacteriales</taxon>
        <taxon>Nocardioidaceae</taxon>
        <taxon>Nocardioides</taxon>
    </lineage>
</organism>
<proteinExistence type="predicted"/>
<keyword evidence="1" id="KW-1133">Transmembrane helix</keyword>
<reference evidence="3" key="1">
    <citation type="journal article" date="2019" name="Int. J. Syst. Evol. Microbiol.">
        <title>The Global Catalogue of Microorganisms (GCM) 10K type strain sequencing project: providing services to taxonomists for standard genome sequencing and annotation.</title>
        <authorList>
            <consortium name="The Broad Institute Genomics Platform"/>
            <consortium name="The Broad Institute Genome Sequencing Center for Infectious Disease"/>
            <person name="Wu L."/>
            <person name="Ma J."/>
        </authorList>
    </citation>
    <scope>NUCLEOTIDE SEQUENCE [LARGE SCALE GENOMIC DNA]</scope>
    <source>
        <strain evidence="3">JCM 18532</strain>
    </source>
</reference>
<accession>A0ABP8YKM3</accession>
<dbReference type="EMBL" id="BAABKN010000009">
    <property type="protein sequence ID" value="GAA4730757.1"/>
    <property type="molecule type" value="Genomic_DNA"/>
</dbReference>
<dbReference type="InterPro" id="IPR013783">
    <property type="entry name" value="Ig-like_fold"/>
</dbReference>
<evidence type="ECO:0000313" key="3">
    <source>
        <dbReference type="Proteomes" id="UP001499882"/>
    </source>
</evidence>
<protein>
    <recommendedName>
        <fullName evidence="4">DUF4352 domain-containing protein</fullName>
    </recommendedName>
</protein>
<comment type="caution">
    <text evidence="2">The sequence shown here is derived from an EMBL/GenBank/DDBJ whole genome shotgun (WGS) entry which is preliminary data.</text>
</comment>
<evidence type="ECO:0008006" key="4">
    <source>
        <dbReference type="Google" id="ProtNLM"/>
    </source>
</evidence>
<dbReference type="RefSeq" id="WP_345525844.1">
    <property type="nucleotide sequence ID" value="NZ_BAABKN010000009.1"/>
</dbReference>